<evidence type="ECO:0000259" key="1">
    <source>
        <dbReference type="Pfam" id="PF03413"/>
    </source>
</evidence>
<name>A0A5P6PHD9_9BRAD</name>
<dbReference type="KEGG" id="bbet:F8237_35650"/>
<dbReference type="OrthoDB" id="5297827at2"/>
<dbReference type="AlphaFoldDB" id="A0A5P6PHD9"/>
<accession>A0A5P6PHD9</accession>
<sequence length="75" mass="7871">MGGSSFAKEAAITLDQARAAATKAQPGTILDQELEHRKGGSGLRYSFDIKVGAITHEVGIDAKTGTVLQNSAEKR</sequence>
<dbReference type="Pfam" id="PF03413">
    <property type="entry name" value="PepSY"/>
    <property type="match status" value="1"/>
</dbReference>
<dbReference type="InterPro" id="IPR025711">
    <property type="entry name" value="PepSY"/>
</dbReference>
<organism evidence="2 3">
    <name type="scientific">Bradyrhizobium betae</name>
    <dbReference type="NCBI Taxonomy" id="244734"/>
    <lineage>
        <taxon>Bacteria</taxon>
        <taxon>Pseudomonadati</taxon>
        <taxon>Pseudomonadota</taxon>
        <taxon>Alphaproteobacteria</taxon>
        <taxon>Hyphomicrobiales</taxon>
        <taxon>Nitrobacteraceae</taxon>
        <taxon>Bradyrhizobium</taxon>
    </lineage>
</organism>
<dbReference type="EMBL" id="CP044544">
    <property type="protein sequence ID" value="QFI77626.1"/>
    <property type="molecule type" value="Genomic_DNA"/>
</dbReference>
<proteinExistence type="predicted"/>
<keyword evidence="2" id="KW-0614">Plasmid</keyword>
<protein>
    <submittedName>
        <fullName evidence="2">PepSY domain-containing protein</fullName>
    </submittedName>
</protein>
<dbReference type="Gene3D" id="3.10.450.40">
    <property type="match status" value="1"/>
</dbReference>
<evidence type="ECO:0000313" key="3">
    <source>
        <dbReference type="Proteomes" id="UP000325641"/>
    </source>
</evidence>
<geneLocation type="plasmid" evidence="3">
    <name>pbbpl7hg1</name>
</geneLocation>
<feature type="domain" description="PepSY" evidence="1">
    <location>
        <begin position="11"/>
        <end position="68"/>
    </location>
</feature>
<reference evidence="3" key="1">
    <citation type="submission" date="2019-10" db="EMBL/GenBank/DDBJ databases">
        <title>Complete Genome Sequence of Bradyrhizobium betae type strain PL7HG1T.</title>
        <authorList>
            <person name="Bromfield E.S.P."/>
            <person name="Cloutier S."/>
        </authorList>
    </citation>
    <scope>NUCLEOTIDE SEQUENCE [LARGE SCALE GENOMIC DNA]</scope>
    <source>
        <strain evidence="3">PL7HG1</strain>
        <plasmid evidence="3">pbbpl7hg1</plasmid>
    </source>
</reference>
<evidence type="ECO:0000313" key="2">
    <source>
        <dbReference type="EMBL" id="QFI77626.1"/>
    </source>
</evidence>
<dbReference type="Proteomes" id="UP000325641">
    <property type="component" value="Plasmid pBbPL7HG1"/>
</dbReference>
<gene>
    <name evidence="2" type="ORF">F8237_35650</name>
</gene>
<dbReference type="RefSeq" id="WP_100554919.1">
    <property type="nucleotide sequence ID" value="NZ_CP044544.1"/>
</dbReference>